<organism evidence="1">
    <name type="scientific">viral metagenome</name>
    <dbReference type="NCBI Taxonomy" id="1070528"/>
    <lineage>
        <taxon>unclassified sequences</taxon>
        <taxon>metagenomes</taxon>
        <taxon>organismal metagenomes</taxon>
    </lineage>
</organism>
<dbReference type="AlphaFoldDB" id="A0A6M3IES8"/>
<gene>
    <name evidence="1" type="ORF">MM415B02016_0005</name>
</gene>
<dbReference type="EMBL" id="MT141171">
    <property type="protein sequence ID" value="QJA55657.1"/>
    <property type="molecule type" value="Genomic_DNA"/>
</dbReference>
<sequence>MMKDVAICRHERIYILGEYPIELNKKFMGNFQFYLATCVDCRTTKLDRFADYKATRKLFDDIWVIYKREENMKELPKEQKEYLDILVGDIMNPLLEDKVRMSSEMQFLYRLERLKKNYDVADYTECYRINIKY</sequence>
<name>A0A6M3IES8_9ZZZZ</name>
<accession>A0A6M3IES8</accession>
<reference evidence="1" key="1">
    <citation type="submission" date="2020-03" db="EMBL/GenBank/DDBJ databases">
        <title>The deep terrestrial virosphere.</title>
        <authorList>
            <person name="Holmfeldt K."/>
            <person name="Nilsson E."/>
            <person name="Simone D."/>
            <person name="Lopez-Fernandez M."/>
            <person name="Wu X."/>
            <person name="de Brujin I."/>
            <person name="Lundin D."/>
            <person name="Andersson A."/>
            <person name="Bertilsson S."/>
            <person name="Dopson M."/>
        </authorList>
    </citation>
    <scope>NUCLEOTIDE SEQUENCE</scope>
    <source>
        <strain evidence="1">MM415B02016</strain>
    </source>
</reference>
<protein>
    <submittedName>
        <fullName evidence="1">Uncharacterized protein</fullName>
    </submittedName>
</protein>
<proteinExistence type="predicted"/>
<evidence type="ECO:0000313" key="1">
    <source>
        <dbReference type="EMBL" id="QJA55657.1"/>
    </source>
</evidence>